<dbReference type="Pfam" id="PF25023">
    <property type="entry name" value="TEN_YD-shell"/>
    <property type="match status" value="1"/>
</dbReference>
<accession>A0ABS6EPN3</accession>
<evidence type="ECO:0000313" key="4">
    <source>
        <dbReference type="Proteomes" id="UP000783588"/>
    </source>
</evidence>
<keyword evidence="4" id="KW-1185">Reference proteome</keyword>
<dbReference type="NCBIfam" id="TIGR03696">
    <property type="entry name" value="Rhs_assc_core"/>
    <property type="match status" value="1"/>
</dbReference>
<sequence length="387" mass="42547">MTTAKGNGKSISYHYDMDGVRDSKTVDGVKHEYITQGGNVTLERWNDGEEKSLEFIYDNGGAPYSVIYSRGNEVDTYYYILNQQGDVIRIVDTSGKTVAEYTYNGWGEILNVSNAKGSEIGTLNPIRYRGYYYDSELNMYYLQSRYYDPVMKKMVYADDESVSEKATLRDHNLFSYCDNNPVNRADKVGEFWNIVAGAVVGATLSTAACIFESMIDGEKIEAKSVICAAATGAATGAIDAACPALSALAAGAADAISNAVSYSDKGFSRKEVTYIVASAIHTTVTAALDPGNTSGGVRSVVKKIIKKSDKISKTSKKTVKETIKQVCRIAKKHPSKSVKIAAKAFAKEVKKNLKSHKKNITGHCYNFLMNSGRWIAKRLYAWRKLIK</sequence>
<evidence type="ECO:0000313" key="3">
    <source>
        <dbReference type="EMBL" id="MBU5489448.1"/>
    </source>
</evidence>
<evidence type="ECO:0000259" key="2">
    <source>
        <dbReference type="Pfam" id="PF25023"/>
    </source>
</evidence>
<name>A0ABS6EPN3_9FIRM</name>
<dbReference type="InterPro" id="IPR050708">
    <property type="entry name" value="T6SS_VgrG/RHS"/>
</dbReference>
<dbReference type="Proteomes" id="UP000783588">
    <property type="component" value="Unassembled WGS sequence"/>
</dbReference>
<dbReference type="PANTHER" id="PTHR32305">
    <property type="match status" value="1"/>
</dbReference>
<reference evidence="3 4" key="1">
    <citation type="submission" date="2021-06" db="EMBL/GenBank/DDBJ databases">
        <authorList>
            <person name="Sun Q."/>
            <person name="Li D."/>
        </authorList>
    </citation>
    <scope>NUCLEOTIDE SEQUENCE [LARGE SCALE GENOMIC DNA]</scope>
    <source>
        <strain evidence="3 4">MSJd-7</strain>
    </source>
</reference>
<keyword evidence="1" id="KW-0677">Repeat</keyword>
<comment type="caution">
    <text evidence="3">The sequence shown here is derived from an EMBL/GenBank/DDBJ whole genome shotgun (WGS) entry which is preliminary data.</text>
</comment>
<evidence type="ECO:0000256" key="1">
    <source>
        <dbReference type="ARBA" id="ARBA00022737"/>
    </source>
</evidence>
<gene>
    <name evidence="3" type="ORF">KQI75_02195</name>
</gene>
<dbReference type="RefSeq" id="WP_216469042.1">
    <property type="nucleotide sequence ID" value="NZ_JAHLQI010000001.1"/>
</dbReference>
<protein>
    <submittedName>
        <fullName evidence="3">RHS repeat-associated core domain-containing protein</fullName>
    </submittedName>
</protein>
<proteinExistence type="predicted"/>
<dbReference type="InterPro" id="IPR022385">
    <property type="entry name" value="Rhs_assc_core"/>
</dbReference>
<dbReference type="PANTHER" id="PTHR32305:SF15">
    <property type="entry name" value="PROTEIN RHSA-RELATED"/>
    <property type="match status" value="1"/>
</dbReference>
<dbReference type="InterPro" id="IPR056823">
    <property type="entry name" value="TEN-like_YD-shell"/>
</dbReference>
<dbReference type="EMBL" id="JAHLQI010000001">
    <property type="protein sequence ID" value="MBU5489448.1"/>
    <property type="molecule type" value="Genomic_DNA"/>
</dbReference>
<feature type="domain" description="Teneurin-like YD-shell" evidence="2">
    <location>
        <begin position="43"/>
        <end position="182"/>
    </location>
</feature>
<organism evidence="3 4">
    <name type="scientific">Butyricicoccus intestinisimiae</name>
    <dbReference type="NCBI Taxonomy" id="2841509"/>
    <lineage>
        <taxon>Bacteria</taxon>
        <taxon>Bacillati</taxon>
        <taxon>Bacillota</taxon>
        <taxon>Clostridia</taxon>
        <taxon>Eubacteriales</taxon>
        <taxon>Butyricicoccaceae</taxon>
        <taxon>Butyricicoccus</taxon>
    </lineage>
</organism>